<dbReference type="EMBL" id="CVMT01000002">
    <property type="protein sequence ID" value="CRG85644.1"/>
    <property type="molecule type" value="Genomic_DNA"/>
</dbReference>
<dbReference type="OrthoDB" id="5144514at2759"/>
<dbReference type="PANTHER" id="PTHR36195">
    <property type="entry name" value="DOMAIN PROTEIN, PUTATIVE (AFU_ORTHOLOGUE AFUA_5G01990)-RELATED-RELATED"/>
    <property type="match status" value="1"/>
</dbReference>
<feature type="signal peptide" evidence="1">
    <location>
        <begin position="1"/>
        <end position="19"/>
    </location>
</feature>
<keyword evidence="1" id="KW-0732">Signal</keyword>
<evidence type="ECO:0000313" key="2">
    <source>
        <dbReference type="EMBL" id="CRG85644.1"/>
    </source>
</evidence>
<organism evidence="2 3">
    <name type="scientific">Talaromyces islandicus</name>
    <name type="common">Penicillium islandicum</name>
    <dbReference type="NCBI Taxonomy" id="28573"/>
    <lineage>
        <taxon>Eukaryota</taxon>
        <taxon>Fungi</taxon>
        <taxon>Dikarya</taxon>
        <taxon>Ascomycota</taxon>
        <taxon>Pezizomycotina</taxon>
        <taxon>Eurotiomycetes</taxon>
        <taxon>Eurotiomycetidae</taxon>
        <taxon>Eurotiales</taxon>
        <taxon>Trichocomaceae</taxon>
        <taxon>Talaromyces</taxon>
        <taxon>Talaromyces sect. Islandici</taxon>
    </lineage>
</organism>
<dbReference type="OMA" id="ANVQNAC"/>
<protein>
    <submittedName>
        <fullName evidence="2">Uncharacterized protein</fullName>
    </submittedName>
</protein>
<evidence type="ECO:0000256" key="1">
    <source>
        <dbReference type="SAM" id="SignalP"/>
    </source>
</evidence>
<evidence type="ECO:0000313" key="3">
    <source>
        <dbReference type="Proteomes" id="UP000054383"/>
    </source>
</evidence>
<feature type="chain" id="PRO_5006711190" evidence="1">
    <location>
        <begin position="20"/>
        <end position="195"/>
    </location>
</feature>
<accession>A0A0U1LRC6</accession>
<gene>
    <name evidence="2" type="ORF">PISL3812_02683</name>
</gene>
<dbReference type="Pfam" id="PF04681">
    <property type="entry name" value="Bys1"/>
    <property type="match status" value="1"/>
</dbReference>
<reference evidence="2 3" key="1">
    <citation type="submission" date="2015-04" db="EMBL/GenBank/DDBJ databases">
        <authorList>
            <person name="Syromyatnikov M.Y."/>
            <person name="Popov V.N."/>
        </authorList>
    </citation>
    <scope>NUCLEOTIDE SEQUENCE [LARGE SCALE GENOMIC DNA]</scope>
    <source>
        <strain evidence="2">WF-38-12</strain>
    </source>
</reference>
<dbReference type="STRING" id="28573.A0A0U1LRC6"/>
<name>A0A0U1LRC6_TALIS</name>
<sequence>MMFAKTVGLVAALGAVASAVPASHLGRRHPHAHSHNLLHRRDNITSDGVQITNNMDQTVYLWSVGDVASDMTTLNSGDTYSETWRTNPNGGGISIKMALTEQATDVLQYEYTLEDPTIWWDLSCIDMGSNSQFTTVGFAVTSDDSTCVSASCAPGDAQCADAYLLPDDNWATHSCNSNILMTLNLGPGANSTTPA</sequence>
<proteinExistence type="predicted"/>
<dbReference type="PANTHER" id="PTHR36195:SF6">
    <property type="entry name" value="SECRETED THAUMATIN-LIKE PROTEIN CALA"/>
    <property type="match status" value="1"/>
</dbReference>
<dbReference type="InterPro" id="IPR006771">
    <property type="entry name" value="CetA-like"/>
</dbReference>
<keyword evidence="3" id="KW-1185">Reference proteome</keyword>
<dbReference type="Proteomes" id="UP000054383">
    <property type="component" value="Unassembled WGS sequence"/>
</dbReference>
<dbReference type="AlphaFoldDB" id="A0A0U1LRC6"/>